<name>A0AAN8I6Q6_9EURO</name>
<reference evidence="2 3" key="1">
    <citation type="submission" date="2022-12" db="EMBL/GenBank/DDBJ databases">
        <title>Genomic features and morphological characterization of a novel Knufia sp. strain isolated from spacecraft assembly facility.</title>
        <authorList>
            <person name="Teixeira M."/>
            <person name="Chander A.M."/>
            <person name="Stajich J.E."/>
            <person name="Venkateswaran K."/>
        </authorList>
    </citation>
    <scope>NUCLEOTIDE SEQUENCE [LARGE SCALE GENOMIC DNA]</scope>
    <source>
        <strain evidence="2 3">FJI-L2-BK-P2</strain>
    </source>
</reference>
<keyword evidence="3" id="KW-1185">Reference proteome</keyword>
<dbReference type="Proteomes" id="UP001316803">
    <property type="component" value="Unassembled WGS sequence"/>
</dbReference>
<protein>
    <submittedName>
        <fullName evidence="2">Uncharacterized protein</fullName>
    </submittedName>
</protein>
<evidence type="ECO:0000313" key="3">
    <source>
        <dbReference type="Proteomes" id="UP001316803"/>
    </source>
</evidence>
<organism evidence="2 3">
    <name type="scientific">Knufia fluminis</name>
    <dbReference type="NCBI Taxonomy" id="191047"/>
    <lineage>
        <taxon>Eukaryota</taxon>
        <taxon>Fungi</taxon>
        <taxon>Dikarya</taxon>
        <taxon>Ascomycota</taxon>
        <taxon>Pezizomycotina</taxon>
        <taxon>Eurotiomycetes</taxon>
        <taxon>Chaetothyriomycetidae</taxon>
        <taxon>Chaetothyriales</taxon>
        <taxon>Trichomeriaceae</taxon>
        <taxon>Knufia</taxon>
    </lineage>
</organism>
<evidence type="ECO:0000313" key="2">
    <source>
        <dbReference type="EMBL" id="KAK5952176.1"/>
    </source>
</evidence>
<accession>A0AAN8I6Q6</accession>
<proteinExistence type="predicted"/>
<feature type="region of interest" description="Disordered" evidence="1">
    <location>
        <begin position="1"/>
        <end position="77"/>
    </location>
</feature>
<evidence type="ECO:0000256" key="1">
    <source>
        <dbReference type="SAM" id="MobiDB-lite"/>
    </source>
</evidence>
<dbReference type="EMBL" id="JAKLMC020000016">
    <property type="protein sequence ID" value="KAK5952176.1"/>
    <property type="molecule type" value="Genomic_DNA"/>
</dbReference>
<dbReference type="AlphaFoldDB" id="A0AAN8I6Q6"/>
<sequence length="157" mass="16720">MRAVQDTPLVMDPTGETANGCSSESKHELQRLENSTDAEKRSAEGETALRPSSGGNAAKSGGEGDCEQDGDQGSPRVDVMYTLFTSSGNGSWKSFFRDTPFLGVDFKLSDSSQQKDDNEDAIVYVCAQVEAQDLAEDQATISAIGAESEPTLTSAKR</sequence>
<comment type="caution">
    <text evidence="2">The sequence shown here is derived from an EMBL/GenBank/DDBJ whole genome shotgun (WGS) entry which is preliminary data.</text>
</comment>
<gene>
    <name evidence="2" type="ORF">OHC33_006649</name>
</gene>